<feature type="region of interest" description="Disordered" evidence="1">
    <location>
        <begin position="1"/>
        <end position="23"/>
    </location>
</feature>
<dbReference type="AlphaFoldDB" id="A0A165DNZ7"/>
<reference evidence="2 3" key="1">
    <citation type="journal article" date="2016" name="Mol. Biol. Evol.">
        <title>Comparative Genomics of Early-Diverging Mushroom-Forming Fungi Provides Insights into the Origins of Lignocellulose Decay Capabilities.</title>
        <authorList>
            <person name="Nagy L.G."/>
            <person name="Riley R."/>
            <person name="Tritt A."/>
            <person name="Adam C."/>
            <person name="Daum C."/>
            <person name="Floudas D."/>
            <person name="Sun H."/>
            <person name="Yadav J.S."/>
            <person name="Pangilinan J."/>
            <person name="Larsson K.H."/>
            <person name="Matsuura K."/>
            <person name="Barry K."/>
            <person name="Labutti K."/>
            <person name="Kuo R."/>
            <person name="Ohm R.A."/>
            <person name="Bhattacharya S.S."/>
            <person name="Shirouzu T."/>
            <person name="Yoshinaga Y."/>
            <person name="Martin F.M."/>
            <person name="Grigoriev I.V."/>
            <person name="Hibbett D.S."/>
        </authorList>
    </citation>
    <scope>NUCLEOTIDE SEQUENCE [LARGE SCALE GENOMIC DNA]</scope>
    <source>
        <strain evidence="2 3">HHB12029</strain>
    </source>
</reference>
<accession>A0A165DNZ7</accession>
<sequence>MSSRRRDYQPATRAPLTADERAIPKARNGELEARMDGVADYINRETKAIAEELGKTVAWVRGRMFAGSKGAAFLRRSRASNNVRVYDAYMHWKCKQIHADEERTTPLTLKELKLIVRDEEPHYKDRPREEQDMWIADYKADMKAKNTKRRVNRKAEQQDATFTCKHIASEIETLEMRTGVKGFYSGVRSDMLQSIQPFFTCTQDISQFLNIVLGKTPDQIVSLFEMWAIGGLRGVYGVNAKNSLEIKSEVRRVIQSGLDKILIERYGVGKAPPKFKMNYKTYDNSVVATHAVRLVGWTFDGGIINPGDVKPVEELRKLYDALLGQDCHWEVVPVDERTEPTAKKRKRTAPTSDAEPNKRGKAAAAKKKKTRAPTPSESWETDDDDDDDE</sequence>
<evidence type="ECO:0000313" key="2">
    <source>
        <dbReference type="EMBL" id="KZV85015.1"/>
    </source>
</evidence>
<keyword evidence="3" id="KW-1185">Reference proteome</keyword>
<evidence type="ECO:0000256" key="1">
    <source>
        <dbReference type="SAM" id="MobiDB-lite"/>
    </source>
</evidence>
<evidence type="ECO:0000313" key="3">
    <source>
        <dbReference type="Proteomes" id="UP000077266"/>
    </source>
</evidence>
<protein>
    <submittedName>
        <fullName evidence="2">Uncharacterized protein</fullName>
    </submittedName>
</protein>
<name>A0A165DNZ7_EXIGL</name>
<dbReference type="EMBL" id="KV426202">
    <property type="protein sequence ID" value="KZV85015.1"/>
    <property type="molecule type" value="Genomic_DNA"/>
</dbReference>
<proteinExistence type="predicted"/>
<dbReference type="Proteomes" id="UP000077266">
    <property type="component" value="Unassembled WGS sequence"/>
</dbReference>
<dbReference type="InParanoid" id="A0A165DNZ7"/>
<feature type="region of interest" description="Disordered" evidence="1">
    <location>
        <begin position="334"/>
        <end position="389"/>
    </location>
</feature>
<feature type="compositionally biased region" description="Acidic residues" evidence="1">
    <location>
        <begin position="379"/>
        <end position="389"/>
    </location>
</feature>
<feature type="compositionally biased region" description="Basic residues" evidence="1">
    <location>
        <begin position="359"/>
        <end position="371"/>
    </location>
</feature>
<organism evidence="2 3">
    <name type="scientific">Exidia glandulosa HHB12029</name>
    <dbReference type="NCBI Taxonomy" id="1314781"/>
    <lineage>
        <taxon>Eukaryota</taxon>
        <taxon>Fungi</taxon>
        <taxon>Dikarya</taxon>
        <taxon>Basidiomycota</taxon>
        <taxon>Agaricomycotina</taxon>
        <taxon>Agaricomycetes</taxon>
        <taxon>Auriculariales</taxon>
        <taxon>Exidiaceae</taxon>
        <taxon>Exidia</taxon>
    </lineage>
</organism>
<gene>
    <name evidence="2" type="ORF">EXIGLDRAFT_775948</name>
</gene>
<dbReference type="OrthoDB" id="3223825at2759"/>